<dbReference type="Proteomes" id="UP000315017">
    <property type="component" value="Chromosome"/>
</dbReference>
<evidence type="ECO:0000256" key="3">
    <source>
        <dbReference type="ARBA" id="ARBA00022679"/>
    </source>
</evidence>
<dbReference type="EC" id="2.7.11.1" evidence="1"/>
<feature type="region of interest" description="Disordered" evidence="7">
    <location>
        <begin position="121"/>
        <end position="200"/>
    </location>
</feature>
<reference evidence="9 10" key="1">
    <citation type="submission" date="2019-02" db="EMBL/GenBank/DDBJ databases">
        <title>Deep-cultivation of Planctomycetes and their phenomic and genomic characterization uncovers novel biology.</title>
        <authorList>
            <person name="Wiegand S."/>
            <person name="Jogler M."/>
            <person name="Boedeker C."/>
            <person name="Pinto D."/>
            <person name="Vollmers J."/>
            <person name="Rivas-Marin E."/>
            <person name="Kohn T."/>
            <person name="Peeters S.H."/>
            <person name="Heuer A."/>
            <person name="Rast P."/>
            <person name="Oberbeckmann S."/>
            <person name="Bunk B."/>
            <person name="Jeske O."/>
            <person name="Meyerdierks A."/>
            <person name="Storesund J.E."/>
            <person name="Kallscheuer N."/>
            <person name="Luecker S."/>
            <person name="Lage O.M."/>
            <person name="Pohl T."/>
            <person name="Merkel B.J."/>
            <person name="Hornburger P."/>
            <person name="Mueller R.-W."/>
            <person name="Bruemmer F."/>
            <person name="Labrenz M."/>
            <person name="Spormann A.M."/>
            <person name="Op den Camp H."/>
            <person name="Overmann J."/>
            <person name="Amann R."/>
            <person name="Jetten M.S.M."/>
            <person name="Mascher T."/>
            <person name="Medema M.H."/>
            <person name="Devos D.P."/>
            <person name="Kaster A.-K."/>
            <person name="Ovreas L."/>
            <person name="Rohde M."/>
            <person name="Galperin M.Y."/>
            <person name="Jogler C."/>
        </authorList>
    </citation>
    <scope>NUCLEOTIDE SEQUENCE [LARGE SCALE GENOMIC DNA]</scope>
    <source>
        <strain evidence="9 10">ETA_A8</strain>
    </source>
</reference>
<dbReference type="GO" id="GO:0005524">
    <property type="term" value="F:ATP binding"/>
    <property type="evidence" value="ECO:0007669"/>
    <property type="project" value="UniProtKB-KW"/>
</dbReference>
<evidence type="ECO:0000256" key="4">
    <source>
        <dbReference type="ARBA" id="ARBA00022741"/>
    </source>
</evidence>
<feature type="domain" description="Protein kinase" evidence="8">
    <location>
        <begin position="223"/>
        <end position="486"/>
    </location>
</feature>
<dbReference type="CDD" id="cd14014">
    <property type="entry name" value="STKc_PknB_like"/>
    <property type="match status" value="1"/>
</dbReference>
<gene>
    <name evidence="9" type="primary">pknB_12</name>
    <name evidence="9" type="ORF">ETAA8_36640</name>
</gene>
<keyword evidence="4" id="KW-0547">Nucleotide-binding</keyword>
<dbReference type="SMART" id="SM00220">
    <property type="entry name" value="S_TKc"/>
    <property type="match status" value="1"/>
</dbReference>
<evidence type="ECO:0000256" key="7">
    <source>
        <dbReference type="SAM" id="MobiDB-lite"/>
    </source>
</evidence>
<feature type="compositionally biased region" description="Pro residues" evidence="7">
    <location>
        <begin position="185"/>
        <end position="196"/>
    </location>
</feature>
<evidence type="ECO:0000256" key="1">
    <source>
        <dbReference type="ARBA" id="ARBA00012513"/>
    </source>
</evidence>
<dbReference type="PANTHER" id="PTHR43289:SF6">
    <property type="entry name" value="SERINE_THREONINE-PROTEIN KINASE NEKL-3"/>
    <property type="match status" value="1"/>
</dbReference>
<dbReference type="PANTHER" id="PTHR43289">
    <property type="entry name" value="MITOGEN-ACTIVATED PROTEIN KINASE KINASE KINASE 20-RELATED"/>
    <property type="match status" value="1"/>
</dbReference>
<dbReference type="AlphaFoldDB" id="A0A517YEB3"/>
<dbReference type="SMART" id="SM00028">
    <property type="entry name" value="TPR"/>
    <property type="match status" value="4"/>
</dbReference>
<dbReference type="FunFam" id="1.10.510.10:FF:000021">
    <property type="entry name" value="Serine/threonine protein kinase"/>
    <property type="match status" value="1"/>
</dbReference>
<dbReference type="PROSITE" id="PS00108">
    <property type="entry name" value="PROTEIN_KINASE_ST"/>
    <property type="match status" value="1"/>
</dbReference>
<dbReference type="EMBL" id="CP036274">
    <property type="protein sequence ID" value="QDU28561.1"/>
    <property type="molecule type" value="Genomic_DNA"/>
</dbReference>
<keyword evidence="10" id="KW-1185">Reference proteome</keyword>
<dbReference type="Gene3D" id="1.10.510.10">
    <property type="entry name" value="Transferase(Phosphotransferase) domain 1"/>
    <property type="match status" value="1"/>
</dbReference>
<evidence type="ECO:0000256" key="2">
    <source>
        <dbReference type="ARBA" id="ARBA00022527"/>
    </source>
</evidence>
<name>A0A517YEB3_9BACT</name>
<keyword evidence="6" id="KW-0067">ATP-binding</keyword>
<dbReference type="InterPro" id="IPR019734">
    <property type="entry name" value="TPR_rpt"/>
</dbReference>
<dbReference type="GO" id="GO:0004674">
    <property type="term" value="F:protein serine/threonine kinase activity"/>
    <property type="evidence" value="ECO:0007669"/>
    <property type="project" value="UniProtKB-KW"/>
</dbReference>
<keyword evidence="5 9" id="KW-0418">Kinase</keyword>
<evidence type="ECO:0000256" key="5">
    <source>
        <dbReference type="ARBA" id="ARBA00022777"/>
    </source>
</evidence>
<dbReference type="InterPro" id="IPR011990">
    <property type="entry name" value="TPR-like_helical_dom_sf"/>
</dbReference>
<dbReference type="Gene3D" id="1.25.40.10">
    <property type="entry name" value="Tetratricopeptide repeat domain"/>
    <property type="match status" value="2"/>
</dbReference>
<dbReference type="SUPFAM" id="SSF48452">
    <property type="entry name" value="TPR-like"/>
    <property type="match status" value="2"/>
</dbReference>
<dbReference type="SUPFAM" id="SSF56112">
    <property type="entry name" value="Protein kinase-like (PK-like)"/>
    <property type="match status" value="1"/>
</dbReference>
<keyword evidence="3 9" id="KW-0808">Transferase</keyword>
<sequence>MLVRKLDQENPYSHSIADAVRTCRYDKPMSQQPAPIDQLIAEARAGNRASLETLLDLARSQLMTATPAVGSSAVVDAAIAHAKLNFPSFTGTSSAQFTVWLHSLLPGQLTGSFASDATLTPPRVAARQPVAENNNQSDMTLAKPPPKDSGLTGTNLSDLTQALPPTKASARVPENAPAVASDATLPPPKRPLPPASAAPIETAMSMPPSLAAAKPPARRFGNYDLVDTIAKGGMGIVYKAKHLKLNRIVALKMILSGRFADDLEVQRFYSEAESAARLRHANIVGIHDVGECEGQHFFSMDYIEGKSLADLLKDQALSPKHAAELMQTISAAMHYAHTEGVVHRDLKPSNVLLDIAGVPLITDFGLAKQVEGGQSQMTMQGTVVGTPSYMPPEQAAGRIDEVNVRSDVYSLGAILYELLSGRPPFRGASPFETIKQVLENEPVALRILSPAIPRDLETICHKCLQKEAEKRYATAKELAEELGRFLRGEPILAQPIGPIARGWRWCKRNPFIAAASAAALFGLMSALAATTVGYVQTSAALAQSEESRRQAMEAVNDLFTQVSENTLLNKPGLQPLRKELLGRALSYYQRFLQQRSGDPRVQDELASAHFRIALITEAIESTDKALPLYETAREMQERLVQATPDNPARLEAYGNTLNALGTALVTKKDHATAQQTYDAAAQVRTTLTKLAPGNSEYQRMLANTYMNLGVSLRGAGKPEEARQQFVKAQEIRTAALKKDAENWKLQRDLGKGFYGLANLARQAGNMPDAKAQFIQAADSFDQVVKRDPADLENRRLLSICYRLLGDLASTDDVPAAREWYGRSRARLKPLAEQNPEVVDYQVELASLELNRGYLDSDDGQGAAAIAAFTQACAILTPLGEAPSALPRHRRDLAVALRALGAEQVFAGQREEGLTNLRRARDELTKLATDFPGDSDYAQQLQEIGDLLRESELPSTQKTLTD</sequence>
<protein>
    <recommendedName>
        <fullName evidence="1">non-specific serine/threonine protein kinase</fullName>
        <ecNumber evidence="1">2.7.11.1</ecNumber>
    </recommendedName>
</protein>
<dbReference type="InterPro" id="IPR011009">
    <property type="entry name" value="Kinase-like_dom_sf"/>
</dbReference>
<dbReference type="Gene3D" id="3.30.200.20">
    <property type="entry name" value="Phosphorylase Kinase, domain 1"/>
    <property type="match status" value="1"/>
</dbReference>
<dbReference type="InterPro" id="IPR000719">
    <property type="entry name" value="Prot_kinase_dom"/>
</dbReference>
<evidence type="ECO:0000313" key="10">
    <source>
        <dbReference type="Proteomes" id="UP000315017"/>
    </source>
</evidence>
<dbReference type="KEGG" id="aagg:ETAA8_36640"/>
<accession>A0A517YEB3</accession>
<organism evidence="9 10">
    <name type="scientific">Anatilimnocola aggregata</name>
    <dbReference type="NCBI Taxonomy" id="2528021"/>
    <lineage>
        <taxon>Bacteria</taxon>
        <taxon>Pseudomonadati</taxon>
        <taxon>Planctomycetota</taxon>
        <taxon>Planctomycetia</taxon>
        <taxon>Pirellulales</taxon>
        <taxon>Pirellulaceae</taxon>
        <taxon>Anatilimnocola</taxon>
    </lineage>
</organism>
<dbReference type="Pfam" id="PF00069">
    <property type="entry name" value="Pkinase"/>
    <property type="match status" value="1"/>
</dbReference>
<evidence type="ECO:0000313" key="9">
    <source>
        <dbReference type="EMBL" id="QDU28561.1"/>
    </source>
</evidence>
<evidence type="ECO:0000256" key="6">
    <source>
        <dbReference type="ARBA" id="ARBA00022840"/>
    </source>
</evidence>
<feature type="compositionally biased region" description="Polar residues" evidence="7">
    <location>
        <begin position="151"/>
        <end position="160"/>
    </location>
</feature>
<dbReference type="PROSITE" id="PS50011">
    <property type="entry name" value="PROTEIN_KINASE_DOM"/>
    <property type="match status" value="1"/>
</dbReference>
<evidence type="ECO:0000259" key="8">
    <source>
        <dbReference type="PROSITE" id="PS50011"/>
    </source>
</evidence>
<dbReference type="InterPro" id="IPR008271">
    <property type="entry name" value="Ser/Thr_kinase_AS"/>
</dbReference>
<proteinExistence type="predicted"/>
<keyword evidence="2" id="KW-0723">Serine/threonine-protein kinase</keyword>